<gene>
    <name evidence="1" type="ORF">RO3G_15442</name>
</gene>
<proteinExistence type="predicted"/>
<dbReference type="OrthoDB" id="417678at2759"/>
<dbReference type="AlphaFoldDB" id="I1CQK1"/>
<sequence length="49" mass="5673">MSSNPEMQEENNSFVQYTPENIIEKLEQPAVTTPKPFRSTCLPWSFPTK</sequence>
<dbReference type="VEuPathDB" id="FungiDB:RO3G_15442"/>
<dbReference type="GeneID" id="93622407"/>
<protein>
    <submittedName>
        <fullName evidence="1">Uncharacterized protein</fullName>
    </submittedName>
</protein>
<dbReference type="InParanoid" id="I1CQK1"/>
<reference evidence="1 2" key="1">
    <citation type="journal article" date="2009" name="PLoS Genet.">
        <title>Genomic analysis of the basal lineage fungus Rhizopus oryzae reveals a whole-genome duplication.</title>
        <authorList>
            <person name="Ma L.-J."/>
            <person name="Ibrahim A.S."/>
            <person name="Skory C."/>
            <person name="Grabherr M.G."/>
            <person name="Burger G."/>
            <person name="Butler M."/>
            <person name="Elias M."/>
            <person name="Idnurm A."/>
            <person name="Lang B.F."/>
            <person name="Sone T."/>
            <person name="Abe A."/>
            <person name="Calvo S.E."/>
            <person name="Corrochano L.M."/>
            <person name="Engels R."/>
            <person name="Fu J."/>
            <person name="Hansberg W."/>
            <person name="Kim J.-M."/>
            <person name="Kodira C.D."/>
            <person name="Koehrsen M.J."/>
            <person name="Liu B."/>
            <person name="Miranda-Saavedra D."/>
            <person name="O'Leary S."/>
            <person name="Ortiz-Castellanos L."/>
            <person name="Poulter R."/>
            <person name="Rodriguez-Romero J."/>
            <person name="Ruiz-Herrera J."/>
            <person name="Shen Y.-Q."/>
            <person name="Zeng Q."/>
            <person name="Galagan J."/>
            <person name="Birren B.W."/>
            <person name="Cuomo C.A."/>
            <person name="Wickes B.L."/>
        </authorList>
    </citation>
    <scope>NUCLEOTIDE SEQUENCE [LARGE SCALE GENOMIC DNA]</scope>
    <source>
        <strain evidence="2">RA 99-880 / ATCC MYA-4621 / FGSC 9543 / NRRL 43880</strain>
    </source>
</reference>
<name>I1CQK1_RHIO9</name>
<dbReference type="Proteomes" id="UP000009138">
    <property type="component" value="Unassembled WGS sequence"/>
</dbReference>
<evidence type="ECO:0000313" key="1">
    <source>
        <dbReference type="EMBL" id="EIE90731.1"/>
    </source>
</evidence>
<dbReference type="RefSeq" id="XP_067526127.1">
    <property type="nucleotide sequence ID" value="XM_067670026.1"/>
</dbReference>
<evidence type="ECO:0000313" key="2">
    <source>
        <dbReference type="Proteomes" id="UP000009138"/>
    </source>
</evidence>
<accession>I1CQK1</accession>
<dbReference type="EMBL" id="CH476747">
    <property type="protein sequence ID" value="EIE90731.1"/>
    <property type="molecule type" value="Genomic_DNA"/>
</dbReference>
<organism evidence="1 2">
    <name type="scientific">Rhizopus delemar (strain RA 99-880 / ATCC MYA-4621 / FGSC 9543 / NRRL 43880)</name>
    <name type="common">Mucormycosis agent</name>
    <name type="synonym">Rhizopus arrhizus var. delemar</name>
    <dbReference type="NCBI Taxonomy" id="246409"/>
    <lineage>
        <taxon>Eukaryota</taxon>
        <taxon>Fungi</taxon>
        <taxon>Fungi incertae sedis</taxon>
        <taxon>Mucoromycota</taxon>
        <taxon>Mucoromycotina</taxon>
        <taxon>Mucoromycetes</taxon>
        <taxon>Mucorales</taxon>
        <taxon>Mucorineae</taxon>
        <taxon>Rhizopodaceae</taxon>
        <taxon>Rhizopus</taxon>
    </lineage>
</organism>
<keyword evidence="2" id="KW-1185">Reference proteome</keyword>